<dbReference type="InterPro" id="IPR015199">
    <property type="entry name" value="DNA_pol_III_delta_C"/>
</dbReference>
<evidence type="ECO:0000313" key="9">
    <source>
        <dbReference type="EMBL" id="MFC3155564.1"/>
    </source>
</evidence>
<keyword evidence="10" id="KW-1185">Reference proteome</keyword>
<sequence>MSDFPALPYPWQQELWQGFVQQFSDSRLPHALMLSGSPGLGKRHLATAMAQYVLCQRPVSESACGNCKSCELNRAGTHPDFIQVAPEEPGKAIKVGDVRALTEAQNKTAQQSGYKVVTLMPAEAMNSNAANALLKTLEEPAADTLLILVTDSPSGVLPTIRSRCQLRTMAIPPHEQSLHWLMPLVSGSGHSAAELLALSRGAPLAARDLLQGDALDQRERWASDLCQLTLGQTDTLSVAASWQKGDGRAAVDWFSAWLHDLACWQVGAECARFADIDAGLNATLKAISPNLLHRFQEKLLHSKKLLASGANPNVQLLLEELLMDWGVLLRARG</sequence>
<dbReference type="Gene3D" id="3.40.50.300">
    <property type="entry name" value="P-loop containing nucleotide triphosphate hydrolases"/>
    <property type="match status" value="1"/>
</dbReference>
<dbReference type="EC" id="2.7.7.7" evidence="1"/>
<dbReference type="InterPro" id="IPR027417">
    <property type="entry name" value="P-loop_NTPase"/>
</dbReference>
<comment type="catalytic activity">
    <reaction evidence="7">
        <text>DNA(n) + a 2'-deoxyribonucleoside 5'-triphosphate = DNA(n+1) + diphosphate</text>
        <dbReference type="Rhea" id="RHEA:22508"/>
        <dbReference type="Rhea" id="RHEA-COMP:17339"/>
        <dbReference type="Rhea" id="RHEA-COMP:17340"/>
        <dbReference type="ChEBI" id="CHEBI:33019"/>
        <dbReference type="ChEBI" id="CHEBI:61560"/>
        <dbReference type="ChEBI" id="CHEBI:173112"/>
        <dbReference type="EC" id="2.7.7.7"/>
    </reaction>
</comment>
<evidence type="ECO:0000313" key="10">
    <source>
        <dbReference type="Proteomes" id="UP001595548"/>
    </source>
</evidence>
<comment type="caution">
    <text evidence="9">The sequence shown here is derived from an EMBL/GenBank/DDBJ whole genome shotgun (WGS) entry which is preliminary data.</text>
</comment>
<dbReference type="GO" id="GO:0003887">
    <property type="term" value="F:DNA-directed DNA polymerase activity"/>
    <property type="evidence" value="ECO:0007669"/>
    <property type="project" value="UniProtKB-EC"/>
</dbReference>
<dbReference type="Pfam" id="PF09115">
    <property type="entry name" value="DNApol3-delta_C"/>
    <property type="match status" value="1"/>
</dbReference>
<keyword evidence="5" id="KW-0235">DNA replication</keyword>
<evidence type="ECO:0000256" key="6">
    <source>
        <dbReference type="ARBA" id="ARBA00022932"/>
    </source>
</evidence>
<evidence type="ECO:0000256" key="4">
    <source>
        <dbReference type="ARBA" id="ARBA00022695"/>
    </source>
</evidence>
<reference evidence="10" key="1">
    <citation type="journal article" date="2019" name="Int. J. Syst. Evol. Microbiol.">
        <title>The Global Catalogue of Microorganisms (GCM) 10K type strain sequencing project: providing services to taxonomists for standard genome sequencing and annotation.</title>
        <authorList>
            <consortium name="The Broad Institute Genomics Platform"/>
            <consortium name="The Broad Institute Genome Sequencing Center for Infectious Disease"/>
            <person name="Wu L."/>
            <person name="Ma J."/>
        </authorList>
    </citation>
    <scope>NUCLEOTIDE SEQUENCE [LARGE SCALE GENOMIC DNA]</scope>
    <source>
        <strain evidence="10">KCTC 52141</strain>
    </source>
</reference>
<evidence type="ECO:0000256" key="7">
    <source>
        <dbReference type="ARBA" id="ARBA00049244"/>
    </source>
</evidence>
<dbReference type="InterPro" id="IPR004622">
    <property type="entry name" value="DNA_pol_HolB"/>
</dbReference>
<evidence type="ECO:0000256" key="1">
    <source>
        <dbReference type="ARBA" id="ARBA00012417"/>
    </source>
</evidence>
<keyword evidence="4 9" id="KW-0548">Nucleotidyltransferase</keyword>
<dbReference type="Proteomes" id="UP001595548">
    <property type="component" value="Unassembled WGS sequence"/>
</dbReference>
<feature type="domain" description="DNA polymerase III delta subunit C-terminal" evidence="8">
    <location>
        <begin position="213"/>
        <end position="325"/>
    </location>
</feature>
<dbReference type="EMBL" id="JBHRTL010000006">
    <property type="protein sequence ID" value="MFC3155564.1"/>
    <property type="molecule type" value="Genomic_DNA"/>
</dbReference>
<dbReference type="Gene3D" id="1.20.272.10">
    <property type="match status" value="1"/>
</dbReference>
<gene>
    <name evidence="9" type="ORF">ACFOEB_10170</name>
</gene>
<evidence type="ECO:0000256" key="5">
    <source>
        <dbReference type="ARBA" id="ARBA00022705"/>
    </source>
</evidence>
<dbReference type="InterPro" id="IPR050238">
    <property type="entry name" value="DNA_Rep/Repair_Clamp_Loader"/>
</dbReference>
<protein>
    <recommendedName>
        <fullName evidence="2">DNA polymerase III subunit delta'</fullName>
        <ecNumber evidence="1">2.7.7.7</ecNumber>
    </recommendedName>
</protein>
<dbReference type="RefSeq" id="WP_382416331.1">
    <property type="nucleotide sequence ID" value="NZ_AP031500.1"/>
</dbReference>
<evidence type="ECO:0000259" key="8">
    <source>
        <dbReference type="Pfam" id="PF09115"/>
    </source>
</evidence>
<evidence type="ECO:0000256" key="2">
    <source>
        <dbReference type="ARBA" id="ARBA00014363"/>
    </source>
</evidence>
<dbReference type="SUPFAM" id="SSF52540">
    <property type="entry name" value="P-loop containing nucleoside triphosphate hydrolases"/>
    <property type="match status" value="1"/>
</dbReference>
<dbReference type="Pfam" id="PF13177">
    <property type="entry name" value="DNA_pol3_delta2"/>
    <property type="match status" value="1"/>
</dbReference>
<name>A0ABV7HNW9_9GAMM</name>
<accession>A0ABV7HNW9</accession>
<organism evidence="9 10">
    <name type="scientific">Gilvimarinus japonicus</name>
    <dbReference type="NCBI Taxonomy" id="1796469"/>
    <lineage>
        <taxon>Bacteria</taxon>
        <taxon>Pseudomonadati</taxon>
        <taxon>Pseudomonadota</taxon>
        <taxon>Gammaproteobacteria</taxon>
        <taxon>Cellvibrionales</taxon>
        <taxon>Cellvibrionaceae</taxon>
        <taxon>Gilvimarinus</taxon>
    </lineage>
</organism>
<keyword evidence="6" id="KW-0239">DNA-directed DNA polymerase</keyword>
<dbReference type="PANTHER" id="PTHR11669">
    <property type="entry name" value="REPLICATION FACTOR C / DNA POLYMERASE III GAMMA-TAU SUBUNIT"/>
    <property type="match status" value="1"/>
</dbReference>
<dbReference type="NCBIfam" id="TIGR00678">
    <property type="entry name" value="holB"/>
    <property type="match status" value="1"/>
</dbReference>
<evidence type="ECO:0000256" key="3">
    <source>
        <dbReference type="ARBA" id="ARBA00022679"/>
    </source>
</evidence>
<keyword evidence="3 9" id="KW-0808">Transferase</keyword>
<dbReference type="NCBIfam" id="NF004310">
    <property type="entry name" value="PRK05707.1"/>
    <property type="match status" value="1"/>
</dbReference>
<proteinExistence type="predicted"/>
<dbReference type="PANTHER" id="PTHR11669:SF8">
    <property type="entry name" value="DNA POLYMERASE III SUBUNIT DELTA"/>
    <property type="match status" value="1"/>
</dbReference>